<proteinExistence type="predicted"/>
<reference evidence="1 2" key="1">
    <citation type="journal article" date="2013" name="Nat. Genet.">
        <title>The high-quality draft genome of peach (Prunus persica) identifies unique patterns of genetic diversity, domestication and genome evolution.</title>
        <authorList>
            <consortium name="International Peach Genome Initiative"/>
            <person name="Verde I."/>
            <person name="Abbott A.G."/>
            <person name="Scalabrin S."/>
            <person name="Jung S."/>
            <person name="Shu S."/>
            <person name="Marroni F."/>
            <person name="Zhebentyayeva T."/>
            <person name="Dettori M.T."/>
            <person name="Grimwood J."/>
            <person name="Cattonaro F."/>
            <person name="Zuccolo A."/>
            <person name="Rossini L."/>
            <person name="Jenkins J."/>
            <person name="Vendramin E."/>
            <person name="Meisel L.A."/>
            <person name="Decroocq V."/>
            <person name="Sosinski B."/>
            <person name="Prochnik S."/>
            <person name="Mitros T."/>
            <person name="Policriti A."/>
            <person name="Cipriani G."/>
            <person name="Dondini L."/>
            <person name="Ficklin S."/>
            <person name="Goodstein D.M."/>
            <person name="Xuan P."/>
            <person name="Del Fabbro C."/>
            <person name="Aramini V."/>
            <person name="Copetti D."/>
            <person name="Gonzalez S."/>
            <person name="Horner D.S."/>
            <person name="Falchi R."/>
            <person name="Lucas S."/>
            <person name="Mica E."/>
            <person name="Maldonado J."/>
            <person name="Lazzari B."/>
            <person name="Bielenberg D."/>
            <person name="Pirona R."/>
            <person name="Miculan M."/>
            <person name="Barakat A."/>
            <person name="Testolin R."/>
            <person name="Stella A."/>
            <person name="Tartarini S."/>
            <person name="Tonutti P."/>
            <person name="Arus P."/>
            <person name="Orellana A."/>
            <person name="Wells C."/>
            <person name="Main D."/>
            <person name="Vizzotto G."/>
            <person name="Silva H."/>
            <person name="Salamini F."/>
            <person name="Schmutz J."/>
            <person name="Morgante M."/>
            <person name="Rokhsar D.S."/>
        </authorList>
    </citation>
    <scope>NUCLEOTIDE SEQUENCE [LARGE SCALE GENOMIC DNA]</scope>
    <source>
        <strain evidence="2">cv. Nemared</strain>
    </source>
</reference>
<name>A0A251QBJ1_PRUPE</name>
<protein>
    <submittedName>
        <fullName evidence="1">Uncharacterized protein</fullName>
    </submittedName>
</protein>
<dbReference type="Gramene" id="ONI21206">
    <property type="protein sequence ID" value="ONI21206"/>
    <property type="gene ID" value="PRUPE_2G053200"/>
</dbReference>
<dbReference type="AlphaFoldDB" id="A0A251QBJ1"/>
<keyword evidence="2" id="KW-1185">Reference proteome</keyword>
<evidence type="ECO:0000313" key="2">
    <source>
        <dbReference type="Proteomes" id="UP000006882"/>
    </source>
</evidence>
<organism evidence="1 2">
    <name type="scientific">Prunus persica</name>
    <name type="common">Peach</name>
    <name type="synonym">Amygdalus persica</name>
    <dbReference type="NCBI Taxonomy" id="3760"/>
    <lineage>
        <taxon>Eukaryota</taxon>
        <taxon>Viridiplantae</taxon>
        <taxon>Streptophyta</taxon>
        <taxon>Embryophyta</taxon>
        <taxon>Tracheophyta</taxon>
        <taxon>Spermatophyta</taxon>
        <taxon>Magnoliopsida</taxon>
        <taxon>eudicotyledons</taxon>
        <taxon>Gunneridae</taxon>
        <taxon>Pentapetalae</taxon>
        <taxon>rosids</taxon>
        <taxon>fabids</taxon>
        <taxon>Rosales</taxon>
        <taxon>Rosaceae</taxon>
        <taxon>Amygdaloideae</taxon>
        <taxon>Amygdaleae</taxon>
        <taxon>Prunus</taxon>
    </lineage>
</organism>
<dbReference type="EMBL" id="CM007652">
    <property type="protein sequence ID" value="ONI21206.1"/>
    <property type="molecule type" value="Genomic_DNA"/>
</dbReference>
<dbReference type="Proteomes" id="UP000006882">
    <property type="component" value="Chromosome G2"/>
</dbReference>
<accession>A0A251QBJ1</accession>
<gene>
    <name evidence="1" type="ORF">PRUPE_2G053200</name>
</gene>
<evidence type="ECO:0000313" key="1">
    <source>
        <dbReference type="EMBL" id="ONI21206.1"/>
    </source>
</evidence>
<sequence>MAQFSDFFAQDFKFHSTQGFLAMMISIIMKRVSNLSKGQLRSSNSEVTIRTQQFFFINPQKFLAMMIEIIITKVKNLSEAWLRSKNSSSVFKFALHDDFNHHVLWHSLFHHAPPNKLFQEQRIPQIMDVEMNPPWDQNQKSEGL</sequence>